<evidence type="ECO:0000256" key="1">
    <source>
        <dbReference type="ARBA" id="ARBA00022517"/>
    </source>
</evidence>
<dbReference type="PANTHER" id="PTHR33515">
    <property type="entry name" value="RIBOSOME-BINDING FACTOR A, CHLOROPLASTIC-RELATED"/>
    <property type="match status" value="1"/>
</dbReference>
<dbReference type="EMBL" id="QWLA01000054">
    <property type="protein sequence ID" value="RIH84621.1"/>
    <property type="molecule type" value="Genomic_DNA"/>
</dbReference>
<dbReference type="InterPro" id="IPR000238">
    <property type="entry name" value="RbfA"/>
</dbReference>
<comment type="subcellular location">
    <subcellularLocation>
        <location evidence="2">Cytoplasm</location>
    </subcellularLocation>
</comment>
<dbReference type="PANTHER" id="PTHR33515:SF1">
    <property type="entry name" value="RIBOSOME-BINDING FACTOR A, CHLOROPLASTIC-RELATED"/>
    <property type="match status" value="1"/>
</dbReference>
<gene>
    <name evidence="2 3" type="primary">rbfA</name>
    <name evidence="3" type="ORF">Mrose_02558</name>
</gene>
<protein>
    <recommendedName>
        <fullName evidence="2">Ribosome-binding factor A</fullName>
    </recommendedName>
</protein>
<proteinExistence type="inferred from homology"/>
<dbReference type="Gene3D" id="3.30.300.20">
    <property type="match status" value="1"/>
</dbReference>
<dbReference type="OrthoDB" id="34422at2"/>
<keyword evidence="4" id="KW-1185">Reference proteome</keyword>
<evidence type="ECO:0000256" key="2">
    <source>
        <dbReference type="HAMAP-Rule" id="MF_00003"/>
    </source>
</evidence>
<comment type="function">
    <text evidence="2">One of several proteins that assist in the late maturation steps of the functional core of the 30S ribosomal subunit. Associates with free 30S ribosomal subunits (but not with 30S subunits that are part of 70S ribosomes or polysomes). Required for efficient processing of 16S rRNA. May interact with the 5'-terminal helix region of 16S rRNA.</text>
</comment>
<accession>A0A399ER25</accession>
<dbReference type="HAMAP" id="MF_00003">
    <property type="entry name" value="RbfA"/>
    <property type="match status" value="1"/>
</dbReference>
<organism evidence="3 4">
    <name type="scientific">Calidithermus roseus</name>
    <dbReference type="NCBI Taxonomy" id="1644118"/>
    <lineage>
        <taxon>Bacteria</taxon>
        <taxon>Thermotogati</taxon>
        <taxon>Deinococcota</taxon>
        <taxon>Deinococci</taxon>
        <taxon>Thermales</taxon>
        <taxon>Thermaceae</taxon>
        <taxon>Calidithermus</taxon>
    </lineage>
</organism>
<evidence type="ECO:0000313" key="3">
    <source>
        <dbReference type="EMBL" id="RIH84621.1"/>
    </source>
</evidence>
<sequence>MSVGKQRLEQQAARLLAAIIHDELQDPRLPMIIGIERVDLSPDNASAVVYVSTLERIDDTVEILNHAHRFIQDELAHRMKLRRIPRLRFVEAV</sequence>
<name>A0A399ER25_9DEIN</name>
<dbReference type="AlphaFoldDB" id="A0A399ER25"/>
<keyword evidence="1 2" id="KW-0690">Ribosome biogenesis</keyword>
<reference evidence="3 4" key="1">
    <citation type="submission" date="2018-08" db="EMBL/GenBank/DDBJ databases">
        <title>Meiothermus roseus NBRC 110900 genome sequencing project.</title>
        <authorList>
            <person name="Da Costa M.S."/>
            <person name="Albuquerque L."/>
            <person name="Raposo P."/>
            <person name="Froufe H.J.C."/>
            <person name="Barroso C.S."/>
            <person name="Egas C."/>
        </authorList>
    </citation>
    <scope>NUCLEOTIDE SEQUENCE [LARGE SCALE GENOMIC DNA]</scope>
    <source>
        <strain evidence="3 4">NBRC 110900</strain>
    </source>
</reference>
<dbReference type="Pfam" id="PF02033">
    <property type="entry name" value="RBFA"/>
    <property type="match status" value="1"/>
</dbReference>
<dbReference type="NCBIfam" id="TIGR00082">
    <property type="entry name" value="rbfA"/>
    <property type="match status" value="1"/>
</dbReference>
<dbReference type="GO" id="GO:0030490">
    <property type="term" value="P:maturation of SSU-rRNA"/>
    <property type="evidence" value="ECO:0007669"/>
    <property type="project" value="UniProtKB-UniRule"/>
</dbReference>
<comment type="subunit">
    <text evidence="2">Monomer. Binds 30S ribosomal subunits, but not 50S ribosomal subunits or 70S ribosomes.</text>
</comment>
<evidence type="ECO:0000313" key="4">
    <source>
        <dbReference type="Proteomes" id="UP000265341"/>
    </source>
</evidence>
<dbReference type="SUPFAM" id="SSF89919">
    <property type="entry name" value="Ribosome-binding factor A, RbfA"/>
    <property type="match status" value="1"/>
</dbReference>
<dbReference type="InterPro" id="IPR015946">
    <property type="entry name" value="KH_dom-like_a/b"/>
</dbReference>
<dbReference type="GO" id="GO:0043024">
    <property type="term" value="F:ribosomal small subunit binding"/>
    <property type="evidence" value="ECO:0007669"/>
    <property type="project" value="TreeGrafter"/>
</dbReference>
<dbReference type="Proteomes" id="UP000265341">
    <property type="component" value="Unassembled WGS sequence"/>
</dbReference>
<keyword evidence="2" id="KW-0963">Cytoplasm</keyword>
<dbReference type="RefSeq" id="WP_119278878.1">
    <property type="nucleotide sequence ID" value="NZ_QWLA01000054.1"/>
</dbReference>
<comment type="similarity">
    <text evidence="2">Belongs to the RbfA family.</text>
</comment>
<dbReference type="GO" id="GO:0005829">
    <property type="term" value="C:cytosol"/>
    <property type="evidence" value="ECO:0007669"/>
    <property type="project" value="TreeGrafter"/>
</dbReference>
<comment type="caution">
    <text evidence="3">The sequence shown here is derived from an EMBL/GenBank/DDBJ whole genome shotgun (WGS) entry which is preliminary data.</text>
</comment>
<dbReference type="InterPro" id="IPR023799">
    <property type="entry name" value="RbfA_dom_sf"/>
</dbReference>